<dbReference type="GO" id="GO:0005789">
    <property type="term" value="C:endoplasmic reticulum membrane"/>
    <property type="evidence" value="ECO:0007669"/>
    <property type="project" value="UniProtKB-SubCell"/>
</dbReference>
<dbReference type="PANTHER" id="PTHR15362">
    <property type="entry name" value="PHOSPHATIDYLINOSITOL SYNTHASE"/>
    <property type="match status" value="1"/>
</dbReference>
<dbReference type="GeneID" id="107981702"/>
<evidence type="ECO:0000256" key="3">
    <source>
        <dbReference type="ARBA" id="ARBA00005189"/>
    </source>
</evidence>
<comment type="pathway">
    <text evidence="2 12">Phospholipid metabolism; phosphatidylserine biosynthesis.</text>
</comment>
<evidence type="ECO:0000256" key="12">
    <source>
        <dbReference type="RuleBase" id="RU368094"/>
    </source>
</evidence>
<feature type="transmembrane region" description="Helical" evidence="12">
    <location>
        <begin position="63"/>
        <end position="81"/>
    </location>
</feature>
<dbReference type="InterPro" id="IPR004277">
    <property type="entry name" value="PSS"/>
</dbReference>
<keyword evidence="15" id="KW-1185">Reference proteome</keyword>
<dbReference type="GO" id="GO:0106245">
    <property type="term" value="F:L-serine-phosphatidylethanolamine phosphatidyltransferase activity"/>
    <property type="evidence" value="ECO:0007669"/>
    <property type="project" value="UniProtKB-UniRule"/>
</dbReference>
<organism evidence="14 15">
    <name type="scientific">Nasonia vitripennis</name>
    <name type="common">Parasitic wasp</name>
    <dbReference type="NCBI Taxonomy" id="7425"/>
    <lineage>
        <taxon>Eukaryota</taxon>
        <taxon>Metazoa</taxon>
        <taxon>Ecdysozoa</taxon>
        <taxon>Arthropoda</taxon>
        <taxon>Hexapoda</taxon>
        <taxon>Insecta</taxon>
        <taxon>Pterygota</taxon>
        <taxon>Neoptera</taxon>
        <taxon>Endopterygota</taxon>
        <taxon>Hymenoptera</taxon>
        <taxon>Apocrita</taxon>
        <taxon>Proctotrupomorpha</taxon>
        <taxon>Chalcidoidea</taxon>
        <taxon>Pteromalidae</taxon>
        <taxon>Pteromalinae</taxon>
        <taxon>Nasonia</taxon>
    </lineage>
</organism>
<dbReference type="EC" id="2.7.8.29" evidence="12"/>
<feature type="transmembrane region" description="Helical" evidence="12">
    <location>
        <begin position="405"/>
        <end position="427"/>
    </location>
</feature>
<dbReference type="GO" id="GO:0006659">
    <property type="term" value="P:phosphatidylserine biosynthetic process"/>
    <property type="evidence" value="ECO:0007669"/>
    <property type="project" value="UniProtKB-UniRule"/>
</dbReference>
<evidence type="ECO:0000256" key="1">
    <source>
        <dbReference type="ARBA" id="ARBA00004477"/>
    </source>
</evidence>
<evidence type="ECO:0000256" key="11">
    <source>
        <dbReference type="ARBA" id="ARBA00023264"/>
    </source>
</evidence>
<dbReference type="Proteomes" id="UP000002358">
    <property type="component" value="Chromosome 4"/>
</dbReference>
<evidence type="ECO:0000256" key="13">
    <source>
        <dbReference type="SAM" id="MobiDB-lite"/>
    </source>
</evidence>
<dbReference type="SMR" id="A0A7M7QGN9"/>
<keyword evidence="12" id="KW-0444">Lipid biosynthesis</keyword>
<proteinExistence type="inferred from homology"/>
<keyword evidence="11 12" id="KW-1208">Phospholipid metabolism</keyword>
<comment type="pathway">
    <text evidence="3">Lipid metabolism.</text>
</comment>
<evidence type="ECO:0000256" key="4">
    <source>
        <dbReference type="ARBA" id="ARBA00008671"/>
    </source>
</evidence>
<dbReference type="Pfam" id="PF03034">
    <property type="entry name" value="PSS"/>
    <property type="match status" value="1"/>
</dbReference>
<feature type="transmembrane region" description="Helical" evidence="12">
    <location>
        <begin position="93"/>
        <end position="110"/>
    </location>
</feature>
<keyword evidence="12" id="KW-0594">Phospholipid biosynthesis</keyword>
<evidence type="ECO:0000256" key="5">
    <source>
        <dbReference type="ARBA" id="ARBA00022679"/>
    </source>
</evidence>
<accession>A0A7M7QGN9</accession>
<keyword evidence="5 12" id="KW-0808">Transferase</keyword>
<feature type="transmembrane region" description="Helical" evidence="12">
    <location>
        <begin position="122"/>
        <end position="142"/>
    </location>
</feature>
<comment type="subcellular location">
    <subcellularLocation>
        <location evidence="1 12">Endoplasmic reticulum membrane</location>
        <topology evidence="1 12">Multi-pass membrane protein</topology>
    </subcellularLocation>
</comment>
<feature type="transmembrane region" description="Helical" evidence="12">
    <location>
        <begin position="235"/>
        <end position="255"/>
    </location>
</feature>
<dbReference type="RefSeq" id="XP_032455821.1">
    <property type="nucleotide sequence ID" value="XM_032599930.1"/>
</dbReference>
<dbReference type="RefSeq" id="XP_031785239.1">
    <property type="nucleotide sequence ID" value="XM_031929379.2"/>
</dbReference>
<dbReference type="EnsemblMetazoa" id="XM_031929379">
    <property type="protein sequence ID" value="XP_031785239"/>
    <property type="gene ID" value="LOC107981702"/>
</dbReference>
<evidence type="ECO:0000313" key="14">
    <source>
        <dbReference type="EnsemblMetazoa" id="XP_031785239"/>
    </source>
</evidence>
<name>A0A7M7QGN9_NASVI</name>
<keyword evidence="6 12" id="KW-0812">Transmembrane</keyword>
<dbReference type="EnsemblMetazoa" id="XM_032599930">
    <property type="protein sequence ID" value="XP_032455821"/>
    <property type="gene ID" value="LOC107981702"/>
</dbReference>
<keyword evidence="10 12" id="KW-0472">Membrane</keyword>
<dbReference type="RefSeq" id="XP_032455823.1">
    <property type="nucleotide sequence ID" value="XM_032599932.1"/>
</dbReference>
<sequence>MTSDSEKQPRSRKSTCSRYDDDQNLLDCYGSEGHRIRSGTDSFPNINERPVEDISIEFFYKPHTITLLLISICAVIYFAFVRDCSNVEDNLRAGLLSIVFFFLIISILTFPNGPFTRPHPVVWRIVFGCSVLYEIFLLFMLFQNYETVRKIFVWIDPSLASFHIDMDKEYGVNCSDITVKKIYDHLDVFAVAHFLGWAFKAILIRHLGILWAISVMWEVTEIAFAHLLPNFVECWWDAMILDVLVCNGLGIWVGLKICQILEMREYKWVSIRDIESTTGKFKRAVLQFTPGSWTTVRWLDPTCTHMRFVALCQLVIFWQVSELNTFFLKHVYEFPPSHPFVVSRLVLIGVIVAPSVRQYYMYVTDPSCSRVGTQCWVYGAIMMTEALLCIRHGAELFERTQALNILLWLLCQSLVSVLCVYGCVLWHQYFAETWETMLTTWSPKKTKRTSKKADRTNNTSG</sequence>
<comment type="caution">
    <text evidence="12">Lacks conserved residue(s) required for the propagation of feature annotation.</text>
</comment>
<evidence type="ECO:0000256" key="7">
    <source>
        <dbReference type="ARBA" id="ARBA00022824"/>
    </source>
</evidence>
<feature type="transmembrane region" description="Helical" evidence="12">
    <location>
        <begin position="209"/>
        <end position="229"/>
    </location>
</feature>
<comment type="function">
    <text evidence="12">Catalyzes a base-exchange reaction in which the polar head group of phosphatidylethanolamine (PE) is replaced by L-serine.</text>
</comment>
<dbReference type="UniPathway" id="UPA00948"/>
<keyword evidence="9 12" id="KW-0443">Lipid metabolism</keyword>
<dbReference type="PANTHER" id="PTHR15362:SF15">
    <property type="entry name" value="PHOSPHATIDYLSERINE SYNTHASE 1"/>
    <property type="match status" value="1"/>
</dbReference>
<protein>
    <recommendedName>
        <fullName evidence="12">Phosphatidylserine synthase</fullName>
        <ecNumber evidence="12">2.7.8.29</ecNumber>
    </recommendedName>
    <alternativeName>
        <fullName evidence="12">Serine-exchange enzyme</fullName>
    </alternativeName>
</protein>
<evidence type="ECO:0000256" key="10">
    <source>
        <dbReference type="ARBA" id="ARBA00023136"/>
    </source>
</evidence>
<evidence type="ECO:0000256" key="6">
    <source>
        <dbReference type="ARBA" id="ARBA00022692"/>
    </source>
</evidence>
<evidence type="ECO:0000256" key="8">
    <source>
        <dbReference type="ARBA" id="ARBA00022989"/>
    </source>
</evidence>
<comment type="catalytic activity">
    <reaction evidence="12">
        <text>a 1,2-diacyl-sn-glycero-3-phosphoethanolamine + L-serine = a 1,2-diacyl-sn-glycero-3-phospho-L-serine + ethanolamine</text>
        <dbReference type="Rhea" id="RHEA:27606"/>
        <dbReference type="ChEBI" id="CHEBI:33384"/>
        <dbReference type="ChEBI" id="CHEBI:57262"/>
        <dbReference type="ChEBI" id="CHEBI:57603"/>
        <dbReference type="ChEBI" id="CHEBI:64612"/>
        <dbReference type="EC" id="2.7.8.29"/>
    </reaction>
</comment>
<feature type="region of interest" description="Disordered" evidence="13">
    <location>
        <begin position="1"/>
        <end position="20"/>
    </location>
</feature>
<dbReference type="EnsemblMetazoa" id="XM_032599932">
    <property type="protein sequence ID" value="XP_032455823"/>
    <property type="gene ID" value="LOC107981702"/>
</dbReference>
<reference evidence="14" key="1">
    <citation type="submission" date="2021-01" db="UniProtKB">
        <authorList>
            <consortium name="EnsemblMetazoa"/>
        </authorList>
    </citation>
    <scope>IDENTIFICATION</scope>
</reference>
<evidence type="ECO:0000256" key="9">
    <source>
        <dbReference type="ARBA" id="ARBA00023098"/>
    </source>
</evidence>
<evidence type="ECO:0000313" key="15">
    <source>
        <dbReference type="Proteomes" id="UP000002358"/>
    </source>
</evidence>
<dbReference type="AlphaFoldDB" id="A0A7M7QGN9"/>
<keyword evidence="8 12" id="KW-1133">Transmembrane helix</keyword>
<comment type="similarity">
    <text evidence="4 12">Belongs to the phosphatidyl serine synthase family.</text>
</comment>
<keyword evidence="7 12" id="KW-0256">Endoplasmic reticulum</keyword>
<evidence type="ECO:0000256" key="2">
    <source>
        <dbReference type="ARBA" id="ARBA00004916"/>
    </source>
</evidence>